<sequence>LGLPLVPRRLSALDCRCLTLKMVNKILSWTSTRLSFSGRLQLMQATLSGILNFWTFNNVLPKSTLLDCERIMRNYLWAGSTAMKQSKVSWAQVCKPKEEGGLDLRRPSECNKAAMLRLIWEILANTLSLVTWKRLLGLRPLVSANLVYTIGHNSSWSLWYDPWFQDTPLFPRLGDRAIYDSGMPHDPSLSEVLHDTNWNWPTHVWQLRDIIHSCTNIPIGQRDSIGWRSAGGAFSFKLAWESFRLSAPTVPAKVVWYSEAIRKHSFCFWLTFRKVHLTLDKLHGFGVVQQIICPFGCGQQETLDHLFFYCAYTKTV</sequence>
<dbReference type="PANTHER" id="PTHR33116">
    <property type="entry name" value="REVERSE TRANSCRIPTASE ZINC-BINDING DOMAIN-CONTAINING PROTEIN-RELATED-RELATED"/>
    <property type="match status" value="1"/>
</dbReference>
<evidence type="ECO:0000259" key="1">
    <source>
        <dbReference type="Pfam" id="PF13966"/>
    </source>
</evidence>
<dbReference type="OrthoDB" id="1436548at2759"/>
<protein>
    <submittedName>
        <fullName evidence="2">Zf-RVT domain-containing protein</fullName>
    </submittedName>
</protein>
<dbReference type="InParanoid" id="A0A1Q3D4T8"/>
<accession>A0A1Q3D4T8</accession>
<organism evidence="2 3">
    <name type="scientific">Cephalotus follicularis</name>
    <name type="common">Albany pitcher plant</name>
    <dbReference type="NCBI Taxonomy" id="3775"/>
    <lineage>
        <taxon>Eukaryota</taxon>
        <taxon>Viridiplantae</taxon>
        <taxon>Streptophyta</taxon>
        <taxon>Embryophyta</taxon>
        <taxon>Tracheophyta</taxon>
        <taxon>Spermatophyta</taxon>
        <taxon>Magnoliopsida</taxon>
        <taxon>eudicotyledons</taxon>
        <taxon>Gunneridae</taxon>
        <taxon>Pentapetalae</taxon>
        <taxon>rosids</taxon>
        <taxon>fabids</taxon>
        <taxon>Oxalidales</taxon>
        <taxon>Cephalotaceae</taxon>
        <taxon>Cephalotus</taxon>
    </lineage>
</organism>
<feature type="domain" description="Reverse transcriptase zinc-binding" evidence="1">
    <location>
        <begin position="234"/>
        <end position="315"/>
    </location>
</feature>
<dbReference type="STRING" id="3775.A0A1Q3D4T8"/>
<name>A0A1Q3D4T8_CEPFO</name>
<dbReference type="InterPro" id="IPR026960">
    <property type="entry name" value="RVT-Znf"/>
</dbReference>
<proteinExistence type="predicted"/>
<evidence type="ECO:0000313" key="3">
    <source>
        <dbReference type="Proteomes" id="UP000187406"/>
    </source>
</evidence>
<keyword evidence="3" id="KW-1185">Reference proteome</keyword>
<dbReference type="PANTHER" id="PTHR33116:SF66">
    <property type="entry name" value="REVERSE TRANSCRIPTASE ZINC-BINDING DOMAIN-CONTAINING PROTEIN"/>
    <property type="match status" value="1"/>
</dbReference>
<gene>
    <name evidence="2" type="ORF">CFOL_v3_30880</name>
</gene>
<dbReference type="Pfam" id="PF13966">
    <property type="entry name" value="zf-RVT"/>
    <property type="match status" value="1"/>
</dbReference>
<dbReference type="EMBL" id="BDDD01004326">
    <property type="protein sequence ID" value="GAV87454.1"/>
    <property type="molecule type" value="Genomic_DNA"/>
</dbReference>
<evidence type="ECO:0000313" key="2">
    <source>
        <dbReference type="EMBL" id="GAV87454.1"/>
    </source>
</evidence>
<feature type="non-terminal residue" evidence="2">
    <location>
        <position position="316"/>
    </location>
</feature>
<comment type="caution">
    <text evidence="2">The sequence shown here is derived from an EMBL/GenBank/DDBJ whole genome shotgun (WGS) entry which is preliminary data.</text>
</comment>
<dbReference type="Proteomes" id="UP000187406">
    <property type="component" value="Unassembled WGS sequence"/>
</dbReference>
<reference evidence="3" key="1">
    <citation type="submission" date="2016-04" db="EMBL/GenBank/DDBJ databases">
        <title>Cephalotus genome sequencing.</title>
        <authorList>
            <person name="Fukushima K."/>
            <person name="Hasebe M."/>
            <person name="Fang X."/>
        </authorList>
    </citation>
    <scope>NUCLEOTIDE SEQUENCE [LARGE SCALE GENOMIC DNA]</scope>
    <source>
        <strain evidence="3">cv. St1</strain>
    </source>
</reference>
<dbReference type="AlphaFoldDB" id="A0A1Q3D4T8"/>
<feature type="non-terminal residue" evidence="2">
    <location>
        <position position="1"/>
    </location>
</feature>